<name>W6Y104_COCC2</name>
<dbReference type="GO" id="GO:0005739">
    <property type="term" value="C:mitochondrion"/>
    <property type="evidence" value="ECO:0007669"/>
    <property type="project" value="InterPro"/>
</dbReference>
<evidence type="ECO:0000256" key="1">
    <source>
        <dbReference type="SAM" id="Coils"/>
    </source>
</evidence>
<dbReference type="EMBL" id="KI964670">
    <property type="protein sequence ID" value="EUC31240.1"/>
    <property type="molecule type" value="Genomic_DNA"/>
</dbReference>
<evidence type="ECO:0000313" key="3">
    <source>
        <dbReference type="EMBL" id="EUC31240.1"/>
    </source>
</evidence>
<dbReference type="PANTHER" id="PTHR42100:SF1">
    <property type="entry name" value="OXIDOREDUCTASE 178 KDA SUBUNIT, PUTATIVE (AFU_ORTHOLOGUE AFUA_8G04320)-RELATED"/>
    <property type="match status" value="1"/>
</dbReference>
<gene>
    <name evidence="3" type="ORF">COCCADRAFT_101807</name>
</gene>
<feature type="coiled-coil region" evidence="1">
    <location>
        <begin position="367"/>
        <end position="401"/>
    </location>
</feature>
<reference evidence="3 4" key="1">
    <citation type="journal article" date="2013" name="PLoS Genet.">
        <title>Comparative genome structure, secondary metabolite, and effector coding capacity across Cochliobolus pathogens.</title>
        <authorList>
            <person name="Condon B.J."/>
            <person name="Leng Y."/>
            <person name="Wu D."/>
            <person name="Bushley K.E."/>
            <person name="Ohm R.A."/>
            <person name="Otillar R."/>
            <person name="Martin J."/>
            <person name="Schackwitz W."/>
            <person name="Grimwood J."/>
            <person name="MohdZainudin N."/>
            <person name="Xue C."/>
            <person name="Wang R."/>
            <person name="Manning V.A."/>
            <person name="Dhillon B."/>
            <person name="Tu Z.J."/>
            <person name="Steffenson B.J."/>
            <person name="Salamov A."/>
            <person name="Sun H."/>
            <person name="Lowry S."/>
            <person name="LaButti K."/>
            <person name="Han J."/>
            <person name="Copeland A."/>
            <person name="Lindquist E."/>
            <person name="Barry K."/>
            <person name="Schmutz J."/>
            <person name="Baker S.E."/>
            <person name="Ciuffetti L.M."/>
            <person name="Grigoriev I.V."/>
            <person name="Zhong S."/>
            <person name="Turgeon B.G."/>
        </authorList>
    </citation>
    <scope>NUCLEOTIDE SEQUENCE [LARGE SCALE GENOMIC DNA]</scope>
    <source>
        <strain evidence="3 4">26-R-13</strain>
    </source>
</reference>
<keyword evidence="4" id="KW-1185">Reference proteome</keyword>
<dbReference type="AlphaFoldDB" id="W6Y104"/>
<protein>
    <submittedName>
        <fullName evidence="3">Uncharacterized protein</fullName>
    </submittedName>
</protein>
<feature type="compositionally biased region" description="Low complexity" evidence="2">
    <location>
        <begin position="1"/>
        <end position="17"/>
    </location>
</feature>
<sequence>MQSLRRTAVAAARTSRTPLSRQSRRYAHDEAHGHASPAVDEPMGWGFYGTIGVIPAGLALYSLSRTDGDDSKPYFTRLIADATTGLHDKWTAQNDLHVRMIEQAGEDRVLFLNTKPQEHVEMKFPEIMNVGSPYNVPAGSQVQMDKVIEKYKKLAYEENERKLEKLRNNDISSEKPFEGKMRVKKAPDMSGVCFIGSVHSRGKLISAFNLLRASPGDWVEDSVPYLPELNFSRVLQRNDINGAAWPDDALRTANATPLRSKSPAVMPSYTSHRNVSGPFAVDKAPMATDENNSWARPNHHSTPNSKTSQYIDKITQENDRLRRELLAEKLAREDEAKRVSAAQTRAEDSRAEYQHLQVLADTNARAIERKDRKLEELRATLDTEIRRRKMAEQRAEEALKMLGDTRSETQRQLAQAYEMKGLADTNLETARDGFKRITDGYENKVRLINQELNELRRKRLEDADKIKRQAIISDQLQHESSRSNRTEAKLTNLMEAYKKEHRKEMDALIAEAERLRRALPEKEREAQKLVDAMVETRDKMRWVMTQHERQTASQS</sequence>
<keyword evidence="1" id="KW-0175">Coiled coil</keyword>
<dbReference type="Proteomes" id="UP000053841">
    <property type="component" value="Unassembled WGS sequence"/>
</dbReference>
<dbReference type="InterPro" id="IPR034444">
    <property type="entry name" value="Nuo17.8"/>
</dbReference>
<dbReference type="STRING" id="930089.W6Y104"/>
<feature type="region of interest" description="Disordered" evidence="2">
    <location>
        <begin position="1"/>
        <end position="35"/>
    </location>
</feature>
<organism evidence="3 4">
    <name type="scientific">Cochliobolus carbonum (strain 26-R-13)</name>
    <name type="common">Maize leaf spot fungus</name>
    <name type="synonym">Bipolaris zeicola</name>
    <dbReference type="NCBI Taxonomy" id="930089"/>
    <lineage>
        <taxon>Eukaryota</taxon>
        <taxon>Fungi</taxon>
        <taxon>Dikarya</taxon>
        <taxon>Ascomycota</taxon>
        <taxon>Pezizomycotina</taxon>
        <taxon>Dothideomycetes</taxon>
        <taxon>Pleosporomycetidae</taxon>
        <taxon>Pleosporales</taxon>
        <taxon>Pleosporineae</taxon>
        <taxon>Pleosporaceae</taxon>
        <taxon>Bipolaris</taxon>
    </lineage>
</organism>
<dbReference type="eggNOG" id="ENOG502S7GA">
    <property type="taxonomic scope" value="Eukaryota"/>
</dbReference>
<dbReference type="HOGENOM" id="CLU_519693_0_0_1"/>
<evidence type="ECO:0000313" key="4">
    <source>
        <dbReference type="Proteomes" id="UP000053841"/>
    </source>
</evidence>
<dbReference type="GeneID" id="19142437"/>
<dbReference type="OrthoDB" id="3918393at2759"/>
<dbReference type="RefSeq" id="XP_007714477.1">
    <property type="nucleotide sequence ID" value="XM_007716287.1"/>
</dbReference>
<proteinExistence type="predicted"/>
<dbReference type="KEGG" id="bze:COCCADRAFT_101807"/>
<accession>W6Y104</accession>
<evidence type="ECO:0000256" key="2">
    <source>
        <dbReference type="SAM" id="MobiDB-lite"/>
    </source>
</evidence>
<dbReference type="PANTHER" id="PTHR42100">
    <property type="entry name" value="OXIDOREDUCTASE 178 KDA SUBUNIT, PUTATIVE (AFU_ORTHOLOGUE AFUA_8G04320)-RELATED"/>
    <property type="match status" value="1"/>
</dbReference>
<feature type="coiled-coil region" evidence="1">
    <location>
        <begin position="498"/>
        <end position="532"/>
    </location>
</feature>